<accession>A0AAJ0G761</accession>
<dbReference type="EMBL" id="JAWDJX010000107">
    <property type="protein sequence ID" value="KAK3046206.1"/>
    <property type="molecule type" value="Genomic_DNA"/>
</dbReference>
<dbReference type="PANTHER" id="PTHR37048:SF2">
    <property type="entry name" value="QUESTIONABLE PROTEIN"/>
    <property type="match status" value="1"/>
</dbReference>
<evidence type="ECO:0000256" key="1">
    <source>
        <dbReference type="SAM" id="MobiDB-lite"/>
    </source>
</evidence>
<feature type="region of interest" description="Disordered" evidence="1">
    <location>
        <begin position="231"/>
        <end position="250"/>
    </location>
</feature>
<sequence>MSGSNPQITSQDVVQGAILWLPPKLRTVEVLESHGLASHQPITNLTWKNNVPEDAFYDHPILVVSRPANKTNRIHFVPLTTFRGTDLRNRFDLYLAMAPAPLHPRFLEGDEVYRTLSLQNNDFMHKPGYAKIQCVYSTDWRATEHYWGGNRPAANTARLDYASLGTLLRGVKKIAKGYTPAMQYQPVKLAVPVALANPSGPSFTLPHPSYEQQFRVPSRPPKTITSPCNIPQVSNIQPRTPTAQHPPPVYWNEEQRPLLPRYRRPNRAPKQNDPGMSFIEWLRFCLGKAWIWIVRAVCGASVTVRD</sequence>
<proteinExistence type="predicted"/>
<feature type="compositionally biased region" description="Polar residues" evidence="1">
    <location>
        <begin position="231"/>
        <end position="243"/>
    </location>
</feature>
<reference evidence="2" key="1">
    <citation type="submission" date="2023-04" db="EMBL/GenBank/DDBJ databases">
        <title>Black Yeasts Isolated from many extreme environments.</title>
        <authorList>
            <person name="Coleine C."/>
            <person name="Stajich J.E."/>
            <person name="Selbmann L."/>
        </authorList>
    </citation>
    <scope>NUCLEOTIDE SEQUENCE</scope>
    <source>
        <strain evidence="2">CCFEE 5312</strain>
    </source>
</reference>
<keyword evidence="3" id="KW-1185">Reference proteome</keyword>
<dbReference type="Proteomes" id="UP001271007">
    <property type="component" value="Unassembled WGS sequence"/>
</dbReference>
<evidence type="ECO:0000313" key="2">
    <source>
        <dbReference type="EMBL" id="KAK3046206.1"/>
    </source>
</evidence>
<protein>
    <submittedName>
        <fullName evidence="2">Uncharacterized protein</fullName>
    </submittedName>
</protein>
<name>A0AAJ0G761_9PEZI</name>
<gene>
    <name evidence="2" type="ORF">LTR09_012285</name>
</gene>
<evidence type="ECO:0000313" key="3">
    <source>
        <dbReference type="Proteomes" id="UP001271007"/>
    </source>
</evidence>
<dbReference type="PANTHER" id="PTHR37048">
    <property type="entry name" value="QUESTIONABLE PROTEIN"/>
    <property type="match status" value="1"/>
</dbReference>
<comment type="caution">
    <text evidence="2">The sequence shown here is derived from an EMBL/GenBank/DDBJ whole genome shotgun (WGS) entry which is preliminary data.</text>
</comment>
<organism evidence="2 3">
    <name type="scientific">Extremus antarcticus</name>
    <dbReference type="NCBI Taxonomy" id="702011"/>
    <lineage>
        <taxon>Eukaryota</taxon>
        <taxon>Fungi</taxon>
        <taxon>Dikarya</taxon>
        <taxon>Ascomycota</taxon>
        <taxon>Pezizomycotina</taxon>
        <taxon>Dothideomycetes</taxon>
        <taxon>Dothideomycetidae</taxon>
        <taxon>Mycosphaerellales</taxon>
        <taxon>Extremaceae</taxon>
        <taxon>Extremus</taxon>
    </lineage>
</organism>
<dbReference type="AlphaFoldDB" id="A0AAJ0G761"/>